<proteinExistence type="predicted"/>
<evidence type="ECO:0000313" key="2">
    <source>
        <dbReference type="EMBL" id="KAK0630286.1"/>
    </source>
</evidence>
<feature type="domain" description="DUF3669" evidence="1">
    <location>
        <begin position="88"/>
        <end position="151"/>
    </location>
</feature>
<protein>
    <recommendedName>
        <fullName evidence="1">DUF3669 domain-containing protein</fullName>
    </recommendedName>
</protein>
<dbReference type="AlphaFoldDB" id="A0AA39XAD5"/>
<dbReference type="EMBL" id="JAULSR010000002">
    <property type="protein sequence ID" value="KAK0630286.1"/>
    <property type="molecule type" value="Genomic_DNA"/>
</dbReference>
<dbReference type="InterPro" id="IPR022137">
    <property type="entry name" value="Znf_prot_DUF3669"/>
</dbReference>
<gene>
    <name evidence="2" type="ORF">B0T17DRAFT_615967</name>
</gene>
<sequence length="192" mass="22128">MEDIMPLLLQVCRQTLIDKYCPANLRTSAAETLANQDCLMLDLELPVVIYAKTIAEALATIYWSASMYLGSQFEELERSSQAACGFWDFNLCSRFDEAMLLEQPDAIIAQLVLAFFENDPYYPLPMMELDLEKKLWSIFSGGYIHKADRILVGSTNYEKLRELLTKFLNACVERERKNLRAGKRYGHRDFKS</sequence>
<reference evidence="2" key="1">
    <citation type="submission" date="2023-06" db="EMBL/GenBank/DDBJ databases">
        <title>Genome-scale phylogeny and comparative genomics of the fungal order Sordariales.</title>
        <authorList>
            <consortium name="Lawrence Berkeley National Laboratory"/>
            <person name="Hensen N."/>
            <person name="Bonometti L."/>
            <person name="Westerberg I."/>
            <person name="Brannstrom I.O."/>
            <person name="Guillou S."/>
            <person name="Cros-Aarteil S."/>
            <person name="Calhoun S."/>
            <person name="Haridas S."/>
            <person name="Kuo A."/>
            <person name="Mondo S."/>
            <person name="Pangilinan J."/>
            <person name="Riley R."/>
            <person name="LaButti K."/>
            <person name="Andreopoulos B."/>
            <person name="Lipzen A."/>
            <person name="Chen C."/>
            <person name="Yanf M."/>
            <person name="Daum C."/>
            <person name="Ng V."/>
            <person name="Clum A."/>
            <person name="Steindorff A."/>
            <person name="Ohm R."/>
            <person name="Martin F."/>
            <person name="Silar P."/>
            <person name="Natvig D."/>
            <person name="Lalanne C."/>
            <person name="Gautier V."/>
            <person name="Ament-velasquez S.L."/>
            <person name="Kruys A."/>
            <person name="Hutchinson M.I."/>
            <person name="Powell A.J."/>
            <person name="Barry K."/>
            <person name="Miller A.N."/>
            <person name="Grigoriev I.V."/>
            <person name="Debuchy R."/>
            <person name="Gladieux P."/>
            <person name="Thoren M.H."/>
            <person name="Johannesson H."/>
        </authorList>
    </citation>
    <scope>NUCLEOTIDE SEQUENCE</scope>
    <source>
        <strain evidence="2">SMH3391-2</strain>
    </source>
</reference>
<dbReference type="PANTHER" id="PTHR40780:SF2">
    <property type="entry name" value="DUF3669 DOMAIN-CONTAINING PROTEIN"/>
    <property type="match status" value="1"/>
</dbReference>
<comment type="caution">
    <text evidence="2">The sequence shown here is derived from an EMBL/GenBank/DDBJ whole genome shotgun (WGS) entry which is preliminary data.</text>
</comment>
<name>A0AA39XAD5_9PEZI</name>
<organism evidence="2 3">
    <name type="scientific">Bombardia bombarda</name>
    <dbReference type="NCBI Taxonomy" id="252184"/>
    <lineage>
        <taxon>Eukaryota</taxon>
        <taxon>Fungi</taxon>
        <taxon>Dikarya</taxon>
        <taxon>Ascomycota</taxon>
        <taxon>Pezizomycotina</taxon>
        <taxon>Sordariomycetes</taxon>
        <taxon>Sordariomycetidae</taxon>
        <taxon>Sordariales</taxon>
        <taxon>Lasiosphaeriaceae</taxon>
        <taxon>Bombardia</taxon>
    </lineage>
</organism>
<evidence type="ECO:0000313" key="3">
    <source>
        <dbReference type="Proteomes" id="UP001174934"/>
    </source>
</evidence>
<keyword evidence="3" id="KW-1185">Reference proteome</keyword>
<evidence type="ECO:0000259" key="1">
    <source>
        <dbReference type="Pfam" id="PF12417"/>
    </source>
</evidence>
<accession>A0AA39XAD5</accession>
<dbReference type="Proteomes" id="UP001174934">
    <property type="component" value="Unassembled WGS sequence"/>
</dbReference>
<dbReference type="PANTHER" id="PTHR40780">
    <property type="entry name" value="DUF3669 DOMAIN-CONTAINING PROTEIN"/>
    <property type="match status" value="1"/>
</dbReference>
<dbReference type="Pfam" id="PF12417">
    <property type="entry name" value="DUF3669"/>
    <property type="match status" value="1"/>
</dbReference>